<dbReference type="RefSeq" id="WP_264487437.1">
    <property type="nucleotide sequence ID" value="NZ_JAPDDT010000004.1"/>
</dbReference>
<dbReference type="Proteomes" id="UP001320876">
    <property type="component" value="Unassembled WGS sequence"/>
</dbReference>
<comment type="caution">
    <text evidence="3">The sequence shown here is derived from an EMBL/GenBank/DDBJ whole genome shotgun (WGS) entry which is preliminary data.</text>
</comment>
<name>A0ABT3GIJ5_9BACT</name>
<evidence type="ECO:0000313" key="3">
    <source>
        <dbReference type="EMBL" id="MCW1923332.1"/>
    </source>
</evidence>
<gene>
    <name evidence="3" type="ORF">OKA05_12275</name>
</gene>
<evidence type="ECO:0000313" key="4">
    <source>
        <dbReference type="Proteomes" id="UP001320876"/>
    </source>
</evidence>
<organism evidence="3 4">
    <name type="scientific">Luteolibacter arcticus</name>
    <dbReference type="NCBI Taxonomy" id="1581411"/>
    <lineage>
        <taxon>Bacteria</taxon>
        <taxon>Pseudomonadati</taxon>
        <taxon>Verrucomicrobiota</taxon>
        <taxon>Verrucomicrobiia</taxon>
        <taxon>Verrucomicrobiales</taxon>
        <taxon>Verrucomicrobiaceae</taxon>
        <taxon>Luteolibacter</taxon>
    </lineage>
</organism>
<keyword evidence="4" id="KW-1185">Reference proteome</keyword>
<proteinExistence type="predicted"/>
<accession>A0ABT3GIJ5</accession>
<keyword evidence="2" id="KW-0732">Signal</keyword>
<feature type="region of interest" description="Disordered" evidence="1">
    <location>
        <begin position="222"/>
        <end position="257"/>
    </location>
</feature>
<dbReference type="EMBL" id="JAPDDT010000004">
    <property type="protein sequence ID" value="MCW1923332.1"/>
    <property type="molecule type" value="Genomic_DNA"/>
</dbReference>
<feature type="signal peptide" evidence="2">
    <location>
        <begin position="1"/>
        <end position="21"/>
    </location>
</feature>
<sequence>MKALTLGLIWWCIIALAPAHAQVVPSDPWANLETVKEFVVGPEKHDVKQGPRLRIQLLEPAPIYGSGGGPGWITDENENLDVWQMDVGDHAFLFTSQLDLFIDNLYAGKCKPNDDVRYGHGRLWVNGVPRLLVEPSKKQKHLVIEDPEDPQPEGGLVDEELWKIYVKPFGSSGGRGTEGTRTIITNGMTVIRVWNNWFHLHGVNYGRVNPGDEIRVRDGRVSINGKVRHPASPQPDASKAAAPVEKSVSPPAKPEGH</sequence>
<evidence type="ECO:0000256" key="1">
    <source>
        <dbReference type="SAM" id="MobiDB-lite"/>
    </source>
</evidence>
<feature type="chain" id="PRO_5045209307" evidence="2">
    <location>
        <begin position="22"/>
        <end position="257"/>
    </location>
</feature>
<evidence type="ECO:0000256" key="2">
    <source>
        <dbReference type="SAM" id="SignalP"/>
    </source>
</evidence>
<protein>
    <submittedName>
        <fullName evidence="3">Uncharacterized protein</fullName>
    </submittedName>
</protein>
<reference evidence="3 4" key="1">
    <citation type="submission" date="2022-10" db="EMBL/GenBank/DDBJ databases">
        <title>Luteolibacter arcticus strain CCTCC AB 2014275, whole genome shotgun sequencing project.</title>
        <authorList>
            <person name="Zhao G."/>
            <person name="Shen L."/>
        </authorList>
    </citation>
    <scope>NUCLEOTIDE SEQUENCE [LARGE SCALE GENOMIC DNA]</scope>
    <source>
        <strain evidence="3 4">CCTCC AB 2014275</strain>
    </source>
</reference>